<dbReference type="InterPro" id="IPR006143">
    <property type="entry name" value="RND_pump_MFP"/>
</dbReference>
<feature type="chain" id="PRO_5019437816" evidence="3">
    <location>
        <begin position="25"/>
        <end position="361"/>
    </location>
</feature>
<dbReference type="PROSITE" id="PS51257">
    <property type="entry name" value="PROKAR_LIPOPROTEIN"/>
    <property type="match status" value="1"/>
</dbReference>
<organism evidence="6 7">
    <name type="scientific">Pseudidiomarina insulisalsae</name>
    <dbReference type="NCBI Taxonomy" id="575789"/>
    <lineage>
        <taxon>Bacteria</taxon>
        <taxon>Pseudomonadati</taxon>
        <taxon>Pseudomonadota</taxon>
        <taxon>Gammaproteobacteria</taxon>
        <taxon>Alteromonadales</taxon>
        <taxon>Idiomarinaceae</taxon>
        <taxon>Pseudidiomarina</taxon>
    </lineage>
</organism>
<dbReference type="OrthoDB" id="1185083at2"/>
<evidence type="ECO:0000259" key="4">
    <source>
        <dbReference type="Pfam" id="PF25876"/>
    </source>
</evidence>
<dbReference type="InterPro" id="IPR058792">
    <property type="entry name" value="Beta-barrel_RND_2"/>
</dbReference>
<accession>A0A432YNE4</accession>
<dbReference type="Gene3D" id="1.10.287.470">
    <property type="entry name" value="Helix hairpin bin"/>
    <property type="match status" value="1"/>
</dbReference>
<evidence type="ECO:0000256" key="3">
    <source>
        <dbReference type="SAM" id="SignalP"/>
    </source>
</evidence>
<feature type="domain" description="Multidrug resistance protein MdtA-like alpha-helical hairpin" evidence="4">
    <location>
        <begin position="102"/>
        <end position="155"/>
    </location>
</feature>
<sequence>MFSRTLLILTLLLTAVAGCSDAPAQQETVQTVQPVKLFTVGSGSTQSYREFPAVIEAAKVARLAFRVGGEITEFPALPGTDVAKGDLIARLDPTDFQLLVDQAQARYELAQAQYNRTENLVEQGVISPQQFDEVKANLQVSKANLETAKANLRYTELRAPFAGTIAHVFVEAFETVQPQRPIATLQMNHAIDISINVPEQLFARVQRRTDYQPQVLFAAAPGQTFRASLKEWDATADPATNTYKVVFTMPAPTTFNVLPGMSATVRVDPSAVASQPSSGLLVPTSAVFSDTKKQVSAPYQVWVFDPQQQTVHPRTVEVGTVTDAHIEIISGLAEGEQIVVAGVYALREGQRVRPWVKEPGL</sequence>
<evidence type="ECO:0000256" key="2">
    <source>
        <dbReference type="SAM" id="Coils"/>
    </source>
</evidence>
<reference evidence="7" key="1">
    <citation type="journal article" date="2018" name="Front. Microbiol.">
        <title>Genome-Based Analysis Reveals the Taxonomy and Diversity of the Family Idiomarinaceae.</title>
        <authorList>
            <person name="Liu Y."/>
            <person name="Lai Q."/>
            <person name="Shao Z."/>
        </authorList>
    </citation>
    <scope>NUCLEOTIDE SEQUENCE [LARGE SCALE GENOMIC DNA]</scope>
    <source>
        <strain evidence="7">CVS-6</strain>
    </source>
</reference>
<evidence type="ECO:0000256" key="1">
    <source>
        <dbReference type="ARBA" id="ARBA00009477"/>
    </source>
</evidence>
<dbReference type="PANTHER" id="PTHR30469:SF20">
    <property type="entry name" value="EFFLUX RND TRANSPORTER PERIPLASMIC ADAPTOR SUBUNIT"/>
    <property type="match status" value="1"/>
</dbReference>
<dbReference type="AlphaFoldDB" id="A0A432YNE4"/>
<comment type="caution">
    <text evidence="6">The sequence shown here is derived from an EMBL/GenBank/DDBJ whole genome shotgun (WGS) entry which is preliminary data.</text>
</comment>
<evidence type="ECO:0000259" key="5">
    <source>
        <dbReference type="Pfam" id="PF25954"/>
    </source>
</evidence>
<keyword evidence="2" id="KW-0175">Coiled coil</keyword>
<dbReference type="RefSeq" id="WP_126753876.1">
    <property type="nucleotide sequence ID" value="NZ_PIPY01000003.1"/>
</dbReference>
<name>A0A432YNE4_9GAMM</name>
<dbReference type="SUPFAM" id="SSF111369">
    <property type="entry name" value="HlyD-like secretion proteins"/>
    <property type="match status" value="1"/>
</dbReference>
<keyword evidence="3" id="KW-0732">Signal</keyword>
<dbReference type="Gene3D" id="2.40.420.20">
    <property type="match status" value="1"/>
</dbReference>
<keyword evidence="7" id="KW-1185">Reference proteome</keyword>
<dbReference type="GO" id="GO:1990281">
    <property type="term" value="C:efflux pump complex"/>
    <property type="evidence" value="ECO:0007669"/>
    <property type="project" value="TreeGrafter"/>
</dbReference>
<feature type="coiled-coil region" evidence="2">
    <location>
        <begin position="100"/>
        <end position="151"/>
    </location>
</feature>
<dbReference type="PANTHER" id="PTHR30469">
    <property type="entry name" value="MULTIDRUG RESISTANCE PROTEIN MDTA"/>
    <property type="match status" value="1"/>
</dbReference>
<comment type="similarity">
    <text evidence="1">Belongs to the membrane fusion protein (MFP) (TC 8.A.1) family.</text>
</comment>
<gene>
    <name evidence="6" type="ORF">CWI71_03495</name>
</gene>
<dbReference type="Proteomes" id="UP000288259">
    <property type="component" value="Unassembled WGS sequence"/>
</dbReference>
<dbReference type="EMBL" id="PIPY01000003">
    <property type="protein sequence ID" value="RUO62511.1"/>
    <property type="molecule type" value="Genomic_DNA"/>
</dbReference>
<evidence type="ECO:0000313" key="6">
    <source>
        <dbReference type="EMBL" id="RUO62511.1"/>
    </source>
</evidence>
<proteinExistence type="inferred from homology"/>
<feature type="signal peptide" evidence="3">
    <location>
        <begin position="1"/>
        <end position="24"/>
    </location>
</feature>
<dbReference type="GO" id="GO:0015562">
    <property type="term" value="F:efflux transmembrane transporter activity"/>
    <property type="evidence" value="ECO:0007669"/>
    <property type="project" value="TreeGrafter"/>
</dbReference>
<dbReference type="Gene3D" id="2.40.30.170">
    <property type="match status" value="1"/>
</dbReference>
<dbReference type="Pfam" id="PF25876">
    <property type="entry name" value="HH_MFP_RND"/>
    <property type="match status" value="1"/>
</dbReference>
<protein>
    <submittedName>
        <fullName evidence="6">Efflux RND transporter periplasmic adaptor subunit</fullName>
    </submittedName>
</protein>
<dbReference type="Pfam" id="PF25954">
    <property type="entry name" value="Beta-barrel_RND_2"/>
    <property type="match status" value="1"/>
</dbReference>
<evidence type="ECO:0000313" key="7">
    <source>
        <dbReference type="Proteomes" id="UP000288259"/>
    </source>
</evidence>
<dbReference type="Gene3D" id="2.40.50.100">
    <property type="match status" value="1"/>
</dbReference>
<feature type="domain" description="CusB-like beta-barrel" evidence="5">
    <location>
        <begin position="193"/>
        <end position="269"/>
    </location>
</feature>
<dbReference type="InterPro" id="IPR058624">
    <property type="entry name" value="MdtA-like_HH"/>
</dbReference>
<dbReference type="NCBIfam" id="TIGR01730">
    <property type="entry name" value="RND_mfp"/>
    <property type="match status" value="1"/>
</dbReference>